<comment type="caution">
    <text evidence="1">The sequence shown here is derived from an EMBL/GenBank/DDBJ whole genome shotgun (WGS) entry which is preliminary data.</text>
</comment>
<accession>A0A8K0GZR6</accession>
<evidence type="ECO:0000313" key="2">
    <source>
        <dbReference type="Proteomes" id="UP000796880"/>
    </source>
</evidence>
<protein>
    <submittedName>
        <fullName evidence="1">Uncharacterized protein</fullName>
    </submittedName>
</protein>
<sequence length="297" mass="34047">MGISIITAVGIGRLVSQRLSSRAWQSVDWRTQQCTMFFAFCRLSDWVLGRCDPPVEELVMPDSYGIVTRWGQLDVQGFGGPPDAEEDPKEVVAEDSMSSDDYIPWGYTPDAEEDPKEVVAEDSMSSDDYIPWGYTPEPVDLEDFDPCHPEPESSSGDATSRLVEAIERLVAQNVQHQQQQPQQPAGINVVVKRFRDLHPLEFDGLSNPLEAENWIRGSQSLVGYDKRAYHIDEHPMMSALFKTLFYEKYFPQVKRDEKETEFINIEERKARHFEKGLRPELYNAIAMFQFPLYSKLL</sequence>
<organism evidence="1 2">
    <name type="scientific">Rhamnella rubrinervis</name>
    <dbReference type="NCBI Taxonomy" id="2594499"/>
    <lineage>
        <taxon>Eukaryota</taxon>
        <taxon>Viridiplantae</taxon>
        <taxon>Streptophyta</taxon>
        <taxon>Embryophyta</taxon>
        <taxon>Tracheophyta</taxon>
        <taxon>Spermatophyta</taxon>
        <taxon>Magnoliopsida</taxon>
        <taxon>eudicotyledons</taxon>
        <taxon>Gunneridae</taxon>
        <taxon>Pentapetalae</taxon>
        <taxon>rosids</taxon>
        <taxon>fabids</taxon>
        <taxon>Rosales</taxon>
        <taxon>Rhamnaceae</taxon>
        <taxon>rhamnoid group</taxon>
        <taxon>Rhamneae</taxon>
        <taxon>Rhamnella</taxon>
    </lineage>
</organism>
<gene>
    <name evidence="1" type="ORF">FNV43_RR16977</name>
</gene>
<dbReference type="AlphaFoldDB" id="A0A8K0GZR6"/>
<dbReference type="OrthoDB" id="1936908at2759"/>
<dbReference type="EMBL" id="VOIH02000007">
    <property type="protein sequence ID" value="KAF3443056.1"/>
    <property type="molecule type" value="Genomic_DNA"/>
</dbReference>
<dbReference type="Proteomes" id="UP000796880">
    <property type="component" value="Unassembled WGS sequence"/>
</dbReference>
<keyword evidence="2" id="KW-1185">Reference proteome</keyword>
<proteinExistence type="predicted"/>
<reference evidence="1" key="1">
    <citation type="submission" date="2020-03" db="EMBL/GenBank/DDBJ databases">
        <title>A high-quality chromosome-level genome assembly of a woody plant with both climbing and erect habits, Rhamnella rubrinervis.</title>
        <authorList>
            <person name="Lu Z."/>
            <person name="Yang Y."/>
            <person name="Zhu X."/>
            <person name="Sun Y."/>
        </authorList>
    </citation>
    <scope>NUCLEOTIDE SEQUENCE</scope>
    <source>
        <strain evidence="1">BYM</strain>
        <tissue evidence="1">Leaf</tissue>
    </source>
</reference>
<evidence type="ECO:0000313" key="1">
    <source>
        <dbReference type="EMBL" id="KAF3443056.1"/>
    </source>
</evidence>
<name>A0A8K0GZR6_9ROSA</name>